<reference evidence="4" key="1">
    <citation type="submission" date="2020-10" db="EMBL/GenBank/DDBJ databases">
        <authorList>
            <person name="Hahn C.J."/>
            <person name="Laso-Perez R."/>
            <person name="Vulcano F."/>
            <person name="Vaziourakis K.-M."/>
            <person name="Stokke R."/>
            <person name="Steen I.H."/>
            <person name="Teske A."/>
            <person name="Boetius A."/>
            <person name="Liebeke M."/>
            <person name="Amann R."/>
            <person name="Knittel K."/>
        </authorList>
    </citation>
    <scope>NUCLEOTIDE SEQUENCE</scope>
    <source>
        <strain evidence="4">Gfbio:e3339647-f889-4370-9287-4fb5cb688e4c:AG392O15_GoMArc1</strain>
    </source>
</reference>
<evidence type="ECO:0000256" key="2">
    <source>
        <dbReference type="ARBA" id="ARBA00033753"/>
    </source>
</evidence>
<dbReference type="InterPro" id="IPR040372">
    <property type="entry name" value="YaeB-like"/>
</dbReference>
<organism evidence="4 5">
    <name type="scientific">Candidatus Argoarchaeum ethanivorans</name>
    <dbReference type="NCBI Taxonomy" id="2608793"/>
    <lineage>
        <taxon>Archaea</taxon>
        <taxon>Methanobacteriati</taxon>
        <taxon>Methanobacteriota</taxon>
        <taxon>Stenosarchaea group</taxon>
        <taxon>Methanomicrobia</taxon>
        <taxon>Methanosarcinales</taxon>
        <taxon>Methanosarcinales incertae sedis</taxon>
        <taxon>GOM Arc I cluster</taxon>
        <taxon>Candidatus Argoarchaeum</taxon>
    </lineage>
</organism>
<proteinExistence type="inferred from homology"/>
<dbReference type="SUPFAM" id="SSF118196">
    <property type="entry name" value="YaeB-like"/>
    <property type="match status" value="1"/>
</dbReference>
<dbReference type="InterPro" id="IPR023370">
    <property type="entry name" value="TrmO-like_N"/>
</dbReference>
<dbReference type="PANTHER" id="PTHR12818">
    <property type="entry name" value="TRNA (ADENINE(37)-N6)-METHYLTRANSFERASE"/>
    <property type="match status" value="1"/>
</dbReference>
<protein>
    <recommendedName>
        <fullName evidence="3">TsaA-like domain-containing protein</fullName>
    </recommendedName>
</protein>
<comment type="similarity">
    <text evidence="2">Belongs to the tRNA methyltransferase O family.</text>
</comment>
<dbReference type="Pfam" id="PF01980">
    <property type="entry name" value="TrmO_N"/>
    <property type="match status" value="1"/>
</dbReference>
<comment type="caution">
    <text evidence="4">The sequence shown here is derived from an EMBL/GenBank/DDBJ whole genome shotgun (WGS) entry which is preliminary data.</text>
</comment>
<dbReference type="EMBL" id="CAJHIO010000029">
    <property type="protein sequence ID" value="CAD6493316.1"/>
    <property type="molecule type" value="Genomic_DNA"/>
</dbReference>
<dbReference type="InterPro" id="IPR036413">
    <property type="entry name" value="YaeB-like_sf"/>
</dbReference>
<name>A0A811T7F1_9EURY</name>
<keyword evidence="1" id="KW-0949">S-adenosyl-L-methionine</keyword>
<evidence type="ECO:0000256" key="1">
    <source>
        <dbReference type="ARBA" id="ARBA00022691"/>
    </source>
</evidence>
<gene>
    <name evidence="4" type="ORF">CHKLHMKO_00455</name>
</gene>
<dbReference type="PANTHER" id="PTHR12818:SF0">
    <property type="entry name" value="TRNA (ADENINE(37)-N6)-METHYLTRANSFERASE"/>
    <property type="match status" value="1"/>
</dbReference>
<feature type="domain" description="TsaA-like" evidence="3">
    <location>
        <begin position="1"/>
        <end position="69"/>
    </location>
</feature>
<dbReference type="Proteomes" id="UP000610373">
    <property type="component" value="Unassembled WGS sequence"/>
</dbReference>
<evidence type="ECO:0000313" key="4">
    <source>
        <dbReference type="EMBL" id="CAD6493316.1"/>
    </source>
</evidence>
<sequence>MISTPFLDDEPHGIFSIRHFNRPNPVGLSIVKLENVNENILEISEVDILDGTPLLDLKPFIPFFDNRDNAKTGWLNNPNIDMARGEPGKHRSK</sequence>
<evidence type="ECO:0000313" key="5">
    <source>
        <dbReference type="Proteomes" id="UP000610373"/>
    </source>
</evidence>
<dbReference type="PROSITE" id="PS51668">
    <property type="entry name" value="TSAA_2"/>
    <property type="match status" value="1"/>
</dbReference>
<dbReference type="AlphaFoldDB" id="A0A811T7F1"/>
<evidence type="ECO:0000259" key="3">
    <source>
        <dbReference type="PROSITE" id="PS51668"/>
    </source>
</evidence>
<dbReference type="InterPro" id="IPR036414">
    <property type="entry name" value="YaeB_N_sf"/>
</dbReference>
<accession>A0A811T7F1</accession>
<dbReference type="Gene3D" id="2.40.30.70">
    <property type="entry name" value="YaeB-like"/>
    <property type="match status" value="1"/>
</dbReference>